<name>A0A437LYZ7_9SPHN</name>
<dbReference type="PROSITE" id="PS50943">
    <property type="entry name" value="HTH_CROC1"/>
    <property type="match status" value="1"/>
</dbReference>
<evidence type="ECO:0000259" key="1">
    <source>
        <dbReference type="PROSITE" id="PS50943"/>
    </source>
</evidence>
<evidence type="ECO:0000313" key="3">
    <source>
        <dbReference type="Proteomes" id="UP000282971"/>
    </source>
</evidence>
<feature type="domain" description="HTH cro/C1-type" evidence="1">
    <location>
        <begin position="5"/>
        <end position="41"/>
    </location>
</feature>
<dbReference type="CDD" id="cd00093">
    <property type="entry name" value="HTH_XRE"/>
    <property type="match status" value="1"/>
</dbReference>
<dbReference type="SMART" id="SM00530">
    <property type="entry name" value="HTH_XRE"/>
    <property type="match status" value="1"/>
</dbReference>
<dbReference type="GO" id="GO:0003677">
    <property type="term" value="F:DNA binding"/>
    <property type="evidence" value="ECO:0007669"/>
    <property type="project" value="InterPro"/>
</dbReference>
<evidence type="ECO:0000313" key="2">
    <source>
        <dbReference type="EMBL" id="RVT90543.1"/>
    </source>
</evidence>
<dbReference type="EMBL" id="SACN01000003">
    <property type="protein sequence ID" value="RVT90543.1"/>
    <property type="molecule type" value="Genomic_DNA"/>
</dbReference>
<dbReference type="InterPro" id="IPR010982">
    <property type="entry name" value="Lambda_DNA-bd_dom_sf"/>
</dbReference>
<dbReference type="Gene3D" id="1.10.260.40">
    <property type="entry name" value="lambda repressor-like DNA-binding domains"/>
    <property type="match status" value="1"/>
</dbReference>
<dbReference type="Pfam" id="PF01381">
    <property type="entry name" value="HTH_3"/>
    <property type="match status" value="1"/>
</dbReference>
<proteinExistence type="predicted"/>
<sequence>MGRSLLRFRRLNGIKQAHVAELLCVSQGSISRWEGGTHAPDEHHREKIATLIAAHANNNGDMAMKRLISTSTLAVHLVCDATHILLAASPARAAVFAGGVDRYLGTSLWRYASPEIAEAEARLADDGWFERPFKALTFRTGDNLSHDVPVRSSTVRCETIPLADGRVGRVTTTLAQHA</sequence>
<comment type="caution">
    <text evidence="2">The sequence shown here is derived from an EMBL/GenBank/DDBJ whole genome shotgun (WGS) entry which is preliminary data.</text>
</comment>
<keyword evidence="3" id="KW-1185">Reference proteome</keyword>
<gene>
    <name evidence="2" type="ORF">EOD43_18480</name>
</gene>
<accession>A0A437LYZ7</accession>
<organism evidence="2 3">
    <name type="scientific">Sphingomonas crocodyli</name>
    <dbReference type="NCBI Taxonomy" id="1979270"/>
    <lineage>
        <taxon>Bacteria</taxon>
        <taxon>Pseudomonadati</taxon>
        <taxon>Pseudomonadota</taxon>
        <taxon>Alphaproteobacteria</taxon>
        <taxon>Sphingomonadales</taxon>
        <taxon>Sphingomonadaceae</taxon>
        <taxon>Sphingomonas</taxon>
    </lineage>
</organism>
<protein>
    <submittedName>
        <fullName evidence="2">XRE family transcriptional regulator</fullName>
    </submittedName>
</protein>
<reference evidence="2 3" key="1">
    <citation type="submission" date="2019-01" db="EMBL/GenBank/DDBJ databases">
        <authorList>
            <person name="Chen W.-M."/>
        </authorList>
    </citation>
    <scope>NUCLEOTIDE SEQUENCE [LARGE SCALE GENOMIC DNA]</scope>
    <source>
        <strain evidence="2 3">CCP-7</strain>
    </source>
</reference>
<dbReference type="SUPFAM" id="SSF47413">
    <property type="entry name" value="lambda repressor-like DNA-binding domains"/>
    <property type="match status" value="1"/>
</dbReference>
<dbReference type="Proteomes" id="UP000282971">
    <property type="component" value="Unassembled WGS sequence"/>
</dbReference>
<dbReference type="AlphaFoldDB" id="A0A437LYZ7"/>
<dbReference type="OrthoDB" id="123556at2"/>
<dbReference type="InterPro" id="IPR001387">
    <property type="entry name" value="Cro/C1-type_HTH"/>
</dbReference>